<reference evidence="1" key="1">
    <citation type="submission" date="2021-03" db="EMBL/GenBank/DDBJ databases">
        <authorList>
            <person name="Bekaert M."/>
        </authorList>
    </citation>
    <scope>NUCLEOTIDE SEQUENCE</scope>
</reference>
<sequence>MDRSYYLMVAALDLGTTYSGFAFAFNCAFEEHPIEIHCYQAWYTGRGQLRSHKIPTCVLLYENKELKAVGYEAEQEFAYICEEAGIPSDQVLFVTNTEAAFIYVLQLREGDHYQQFKNGTEYIVVHLGDKKDSYKHNKTVDMVVVGEFVECSIVLDAVEKCSKKRIIILKDWELAVMKGAVLYGLHPCQYKYISSSEVRM</sequence>
<dbReference type="PANTHER" id="PTHR14187">
    <property type="entry name" value="ALPHA KINASE/ELONGATION FACTOR 2 KINASE"/>
    <property type="match status" value="1"/>
</dbReference>
<name>A0A8S3UF34_MYTED</name>
<accession>A0A8S3UF34</accession>
<protein>
    <submittedName>
        <fullName evidence="1">Uncharacterized protein</fullName>
    </submittedName>
</protein>
<dbReference type="EMBL" id="CAJPWZ010002737">
    <property type="protein sequence ID" value="CAG2244433.1"/>
    <property type="molecule type" value="Genomic_DNA"/>
</dbReference>
<gene>
    <name evidence="1" type="ORF">MEDL_56457</name>
</gene>
<organism evidence="1 2">
    <name type="scientific">Mytilus edulis</name>
    <name type="common">Blue mussel</name>
    <dbReference type="NCBI Taxonomy" id="6550"/>
    <lineage>
        <taxon>Eukaryota</taxon>
        <taxon>Metazoa</taxon>
        <taxon>Spiralia</taxon>
        <taxon>Lophotrochozoa</taxon>
        <taxon>Mollusca</taxon>
        <taxon>Bivalvia</taxon>
        <taxon>Autobranchia</taxon>
        <taxon>Pteriomorphia</taxon>
        <taxon>Mytilida</taxon>
        <taxon>Mytiloidea</taxon>
        <taxon>Mytilidae</taxon>
        <taxon>Mytilinae</taxon>
        <taxon>Mytilus</taxon>
    </lineage>
</organism>
<dbReference type="PANTHER" id="PTHR14187:SF5">
    <property type="entry name" value="HEAT SHOCK 70 KDA PROTEIN 12A"/>
    <property type="match status" value="1"/>
</dbReference>
<proteinExistence type="predicted"/>
<dbReference type="Proteomes" id="UP000683360">
    <property type="component" value="Unassembled WGS sequence"/>
</dbReference>
<evidence type="ECO:0000313" key="1">
    <source>
        <dbReference type="EMBL" id="CAG2244433.1"/>
    </source>
</evidence>
<dbReference type="OrthoDB" id="6150883at2759"/>
<keyword evidence="2" id="KW-1185">Reference proteome</keyword>
<comment type="caution">
    <text evidence="1">The sequence shown here is derived from an EMBL/GenBank/DDBJ whole genome shotgun (WGS) entry which is preliminary data.</text>
</comment>
<evidence type="ECO:0000313" key="2">
    <source>
        <dbReference type="Proteomes" id="UP000683360"/>
    </source>
</evidence>
<dbReference type="AlphaFoldDB" id="A0A8S3UF34"/>